<comment type="cofactor">
    <cofactor evidence="4">
        <name>Zn(2+)</name>
        <dbReference type="ChEBI" id="CHEBI:29105"/>
    </cofactor>
</comment>
<dbReference type="Pfam" id="PF00107">
    <property type="entry name" value="ADH_zinc_N"/>
    <property type="match status" value="1"/>
</dbReference>
<gene>
    <name evidence="7" type="ORF">GBAR_LOCUS12728</name>
</gene>
<evidence type="ECO:0000256" key="4">
    <source>
        <dbReference type="RuleBase" id="RU361277"/>
    </source>
</evidence>
<dbReference type="Proteomes" id="UP001174909">
    <property type="component" value="Unassembled WGS sequence"/>
</dbReference>
<dbReference type="InterPro" id="IPR002328">
    <property type="entry name" value="ADH_Zn_CS"/>
</dbReference>
<dbReference type="SUPFAM" id="SSF51735">
    <property type="entry name" value="NAD(P)-binding Rossmann-fold domains"/>
    <property type="match status" value="1"/>
</dbReference>
<dbReference type="PANTHER" id="PTHR43401:SF2">
    <property type="entry name" value="L-THREONINE 3-DEHYDROGENASE"/>
    <property type="match status" value="1"/>
</dbReference>
<feature type="domain" description="Alcohol dehydrogenase-like C-terminal" evidence="5">
    <location>
        <begin position="197"/>
        <end position="271"/>
    </location>
</feature>
<organism evidence="7 8">
    <name type="scientific">Geodia barretti</name>
    <name type="common">Barrett's horny sponge</name>
    <dbReference type="NCBI Taxonomy" id="519541"/>
    <lineage>
        <taxon>Eukaryota</taxon>
        <taxon>Metazoa</taxon>
        <taxon>Porifera</taxon>
        <taxon>Demospongiae</taxon>
        <taxon>Heteroscleromorpha</taxon>
        <taxon>Tetractinellida</taxon>
        <taxon>Astrophorina</taxon>
        <taxon>Geodiidae</taxon>
        <taxon>Geodia</taxon>
    </lineage>
</organism>
<keyword evidence="3" id="KW-0560">Oxidoreductase</keyword>
<keyword evidence="1 4" id="KW-0479">Metal-binding</keyword>
<keyword evidence="8" id="KW-1185">Reference proteome</keyword>
<dbReference type="AlphaFoldDB" id="A0AA35S2L0"/>
<evidence type="ECO:0000256" key="3">
    <source>
        <dbReference type="ARBA" id="ARBA00023002"/>
    </source>
</evidence>
<dbReference type="GO" id="GO:0008270">
    <property type="term" value="F:zinc ion binding"/>
    <property type="evidence" value="ECO:0007669"/>
    <property type="project" value="InterPro"/>
</dbReference>
<keyword evidence="2 4" id="KW-0862">Zinc</keyword>
<dbReference type="InterPro" id="IPR036291">
    <property type="entry name" value="NAD(P)-bd_dom_sf"/>
</dbReference>
<evidence type="ECO:0000259" key="6">
    <source>
        <dbReference type="Pfam" id="PF08240"/>
    </source>
</evidence>
<dbReference type="InterPro" id="IPR050129">
    <property type="entry name" value="Zn_alcohol_dh"/>
</dbReference>
<dbReference type="Gene3D" id="3.90.180.10">
    <property type="entry name" value="Medium-chain alcohol dehydrogenases, catalytic domain"/>
    <property type="match status" value="1"/>
</dbReference>
<dbReference type="PROSITE" id="PS00059">
    <property type="entry name" value="ADH_ZINC"/>
    <property type="match status" value="1"/>
</dbReference>
<accession>A0AA35S2L0</accession>
<evidence type="ECO:0000259" key="5">
    <source>
        <dbReference type="Pfam" id="PF00107"/>
    </source>
</evidence>
<evidence type="ECO:0000313" key="8">
    <source>
        <dbReference type="Proteomes" id="UP001174909"/>
    </source>
</evidence>
<evidence type="ECO:0000256" key="1">
    <source>
        <dbReference type="ARBA" id="ARBA00022723"/>
    </source>
</evidence>
<comment type="similarity">
    <text evidence="4">Belongs to the zinc-containing alcohol dehydrogenase family.</text>
</comment>
<protein>
    <submittedName>
        <fullName evidence="7">Erythritol/L-threitol dehydrogenase</fullName>
    </submittedName>
</protein>
<proteinExistence type="inferred from homology"/>
<feature type="domain" description="Alcohol dehydrogenase-like N-terminal" evidence="6">
    <location>
        <begin position="34"/>
        <end position="152"/>
    </location>
</feature>
<dbReference type="Pfam" id="PF08240">
    <property type="entry name" value="ADH_N"/>
    <property type="match status" value="1"/>
</dbReference>
<comment type="caution">
    <text evidence="7">The sequence shown here is derived from an EMBL/GenBank/DDBJ whole genome shotgun (WGS) entry which is preliminary data.</text>
</comment>
<dbReference type="SUPFAM" id="SSF50129">
    <property type="entry name" value="GroES-like"/>
    <property type="match status" value="1"/>
</dbReference>
<dbReference type="InterPro" id="IPR013149">
    <property type="entry name" value="ADH-like_C"/>
</dbReference>
<dbReference type="InterPro" id="IPR013154">
    <property type="entry name" value="ADH-like_N"/>
</dbReference>
<reference evidence="7" key="1">
    <citation type="submission" date="2023-03" db="EMBL/GenBank/DDBJ databases">
        <authorList>
            <person name="Steffen K."/>
            <person name="Cardenas P."/>
        </authorList>
    </citation>
    <scope>NUCLEOTIDE SEQUENCE</scope>
</reference>
<dbReference type="Gene3D" id="3.40.50.720">
    <property type="entry name" value="NAD(P)-binding Rossmann-like Domain"/>
    <property type="match status" value="1"/>
</dbReference>
<dbReference type="EMBL" id="CASHTH010001902">
    <property type="protein sequence ID" value="CAI8021457.1"/>
    <property type="molecule type" value="Genomic_DNA"/>
</dbReference>
<sequence length="272" mass="29289">MNGSTAALPDEMKCFICRSKGEYGIGSRPVPDVGEGEVLVRVLAVGICAGDAKCYAGAARYWGDDRTPCYVEPPMIQGHEFVGEVIKLGQGAGEMYGLSIGDNATSENIVPCWNCQQCLQGRYHLCAPHHVYGWHQICHGAFAEYMKFPKGAINYKVPKSIPAWQAAFIEPLACSVHAVELGSVQFRDTVVIAGCGPLGLGMVAAAKLKNPTCVIALDLYDWKLEVAKKCGADVVLNPSHCDVVEKVRSLTREQGCDAYIEATGHPQSVKQG</sequence>
<evidence type="ECO:0000256" key="2">
    <source>
        <dbReference type="ARBA" id="ARBA00022833"/>
    </source>
</evidence>
<dbReference type="PANTHER" id="PTHR43401">
    <property type="entry name" value="L-THREONINE 3-DEHYDROGENASE"/>
    <property type="match status" value="1"/>
</dbReference>
<dbReference type="GO" id="GO:0016491">
    <property type="term" value="F:oxidoreductase activity"/>
    <property type="evidence" value="ECO:0007669"/>
    <property type="project" value="UniProtKB-KW"/>
</dbReference>
<evidence type="ECO:0000313" key="7">
    <source>
        <dbReference type="EMBL" id="CAI8021457.1"/>
    </source>
</evidence>
<name>A0AA35S2L0_GEOBA</name>
<dbReference type="InterPro" id="IPR011032">
    <property type="entry name" value="GroES-like_sf"/>
</dbReference>